<comment type="caution">
    <text evidence="4">The sequence shown here is derived from an EMBL/GenBank/DDBJ whole genome shotgun (WGS) entry which is preliminary data.</text>
</comment>
<dbReference type="AlphaFoldDB" id="A0A433QBP6"/>
<evidence type="ECO:0000256" key="2">
    <source>
        <dbReference type="ARBA" id="ARBA00022490"/>
    </source>
</evidence>
<dbReference type="SMART" id="SM00368">
    <property type="entry name" value="LRR_RI"/>
    <property type="match status" value="2"/>
</dbReference>
<dbReference type="GO" id="GO:0005856">
    <property type="term" value="C:cytoskeleton"/>
    <property type="evidence" value="ECO:0007669"/>
    <property type="project" value="UniProtKB-SubCell"/>
</dbReference>
<sequence>MLRPQLKSFSYEEYAKCLQLREFNLPDNEIGGKVSILAEALKMNMNLQRLDLTNNRISEKGAIALADALKTNTGLQNLDLRGT</sequence>
<evidence type="ECO:0000256" key="1">
    <source>
        <dbReference type="ARBA" id="ARBA00004245"/>
    </source>
</evidence>
<organism evidence="4 5">
    <name type="scientific">Jimgerdemannia flammicorona</name>
    <dbReference type="NCBI Taxonomy" id="994334"/>
    <lineage>
        <taxon>Eukaryota</taxon>
        <taxon>Fungi</taxon>
        <taxon>Fungi incertae sedis</taxon>
        <taxon>Mucoromycota</taxon>
        <taxon>Mucoromycotina</taxon>
        <taxon>Endogonomycetes</taxon>
        <taxon>Endogonales</taxon>
        <taxon>Endogonaceae</taxon>
        <taxon>Jimgerdemannia</taxon>
    </lineage>
</organism>
<evidence type="ECO:0000256" key="3">
    <source>
        <dbReference type="ARBA" id="ARBA00023212"/>
    </source>
</evidence>
<dbReference type="Pfam" id="PF13516">
    <property type="entry name" value="LRR_6"/>
    <property type="match status" value="1"/>
</dbReference>
<dbReference type="PANTHER" id="PTHR24107:SF2">
    <property type="entry name" value="NLR FAMILY CARD DOMAIN CONTAINING 3"/>
    <property type="match status" value="1"/>
</dbReference>
<protein>
    <submittedName>
        <fullName evidence="4">Uncharacterized protein</fullName>
    </submittedName>
</protein>
<dbReference type="Proteomes" id="UP000274822">
    <property type="component" value="Unassembled WGS sequence"/>
</dbReference>
<dbReference type="Gene3D" id="3.80.10.10">
    <property type="entry name" value="Ribonuclease Inhibitor"/>
    <property type="match status" value="1"/>
</dbReference>
<gene>
    <name evidence="4" type="ORF">BC938DRAFT_483591</name>
</gene>
<keyword evidence="5" id="KW-1185">Reference proteome</keyword>
<dbReference type="InterPro" id="IPR032675">
    <property type="entry name" value="LRR_dom_sf"/>
</dbReference>
<keyword evidence="3" id="KW-0206">Cytoskeleton</keyword>
<name>A0A433QBP6_9FUNG</name>
<proteinExistence type="predicted"/>
<evidence type="ECO:0000313" key="5">
    <source>
        <dbReference type="Proteomes" id="UP000274822"/>
    </source>
</evidence>
<reference evidence="4 5" key="1">
    <citation type="journal article" date="2018" name="New Phytol.">
        <title>Phylogenomics of Endogonaceae and evolution of mycorrhizas within Mucoromycota.</title>
        <authorList>
            <person name="Chang Y."/>
            <person name="Desiro A."/>
            <person name="Na H."/>
            <person name="Sandor L."/>
            <person name="Lipzen A."/>
            <person name="Clum A."/>
            <person name="Barry K."/>
            <person name="Grigoriev I.V."/>
            <person name="Martin F.M."/>
            <person name="Stajich J.E."/>
            <person name="Smith M.E."/>
            <person name="Bonito G."/>
            <person name="Spatafora J.W."/>
        </authorList>
    </citation>
    <scope>NUCLEOTIDE SEQUENCE [LARGE SCALE GENOMIC DNA]</scope>
    <source>
        <strain evidence="4 5">AD002</strain>
    </source>
</reference>
<dbReference type="PANTHER" id="PTHR24107">
    <property type="entry name" value="YNEIN REGULATORY COMPLEX SUBUNIT 5"/>
    <property type="match status" value="1"/>
</dbReference>
<evidence type="ECO:0000313" key="4">
    <source>
        <dbReference type="EMBL" id="RUS27207.1"/>
    </source>
</evidence>
<comment type="subcellular location">
    <subcellularLocation>
        <location evidence="1">Cytoplasm</location>
        <location evidence="1">Cytoskeleton</location>
    </subcellularLocation>
</comment>
<dbReference type="SUPFAM" id="SSF52047">
    <property type="entry name" value="RNI-like"/>
    <property type="match status" value="1"/>
</dbReference>
<dbReference type="InterPro" id="IPR052410">
    <property type="entry name" value="DRC5"/>
</dbReference>
<accession>A0A433QBP6</accession>
<dbReference type="InterPro" id="IPR001611">
    <property type="entry name" value="Leu-rich_rpt"/>
</dbReference>
<dbReference type="EMBL" id="RBNJ01008843">
    <property type="protein sequence ID" value="RUS27207.1"/>
    <property type="molecule type" value="Genomic_DNA"/>
</dbReference>
<keyword evidence="2" id="KW-0963">Cytoplasm</keyword>